<dbReference type="Pfam" id="PF12229">
    <property type="entry name" value="PG_binding_4"/>
    <property type="match status" value="1"/>
</dbReference>
<reference evidence="6 7" key="1">
    <citation type="submission" date="2018-06" db="EMBL/GenBank/DDBJ databases">
        <authorList>
            <consortium name="IHU Genomes"/>
        </authorList>
    </citation>
    <scope>NUCLEOTIDE SEQUENCE [LARGE SCALE GENOMIC DNA]</scope>
    <source>
        <strain evidence="6 7">NEC25</strain>
    </source>
</reference>
<feature type="domain" description="G5" evidence="4">
    <location>
        <begin position="386"/>
        <end position="465"/>
    </location>
</feature>
<dbReference type="Gene3D" id="2.20.230.10">
    <property type="entry name" value="Resuscitation-promoting factor rpfb"/>
    <property type="match status" value="1"/>
</dbReference>
<dbReference type="InterPro" id="IPR052913">
    <property type="entry name" value="Glycopeptide_resist_protein"/>
</dbReference>
<dbReference type="Pfam" id="PF07501">
    <property type="entry name" value="G5"/>
    <property type="match status" value="1"/>
</dbReference>
<evidence type="ECO:0000313" key="7">
    <source>
        <dbReference type="Proteomes" id="UP000431451"/>
    </source>
</evidence>
<organism evidence="6 7">
    <name type="scientific">Clostridium neonatale</name>
    <dbReference type="NCBI Taxonomy" id="137838"/>
    <lineage>
        <taxon>Bacteria</taxon>
        <taxon>Bacillati</taxon>
        <taxon>Bacillota</taxon>
        <taxon>Clostridia</taxon>
        <taxon>Eubacteriales</taxon>
        <taxon>Clostridiaceae</taxon>
        <taxon>Clostridium</taxon>
    </lineage>
</organism>
<dbReference type="EMBL" id="CAKJVE010000004">
    <property type="protein sequence ID" value="CAG9710602.1"/>
    <property type="molecule type" value="Genomic_DNA"/>
</dbReference>
<evidence type="ECO:0000259" key="4">
    <source>
        <dbReference type="PROSITE" id="PS51109"/>
    </source>
</evidence>
<reference evidence="5" key="2">
    <citation type="submission" date="2021-10" db="EMBL/GenBank/DDBJ databases">
        <authorList>
            <person name="Mesa V."/>
        </authorList>
    </citation>
    <scope>NUCLEOTIDE SEQUENCE</scope>
    <source>
        <strain evidence="5">CC3_PB</strain>
    </source>
</reference>
<name>A0A650M786_9CLOT</name>
<dbReference type="PANTHER" id="PTHR35788">
    <property type="entry name" value="EXPORTED PROTEIN-RELATED"/>
    <property type="match status" value="1"/>
</dbReference>
<evidence type="ECO:0000313" key="5">
    <source>
        <dbReference type="EMBL" id="CAG9710602.1"/>
    </source>
</evidence>
<proteinExistence type="predicted"/>
<dbReference type="SMART" id="SM01208">
    <property type="entry name" value="G5"/>
    <property type="match status" value="1"/>
</dbReference>
<dbReference type="InterPro" id="IPR007391">
    <property type="entry name" value="Vancomycin_resist_VanW"/>
</dbReference>
<dbReference type="InterPro" id="IPR038054">
    <property type="entry name" value="LD_TPept-like_central_sf"/>
</dbReference>
<dbReference type="Proteomes" id="UP000431451">
    <property type="component" value="Unassembled WGS sequence"/>
</dbReference>
<keyword evidence="1" id="KW-0732">Signal</keyword>
<evidence type="ECO:0000256" key="2">
    <source>
        <dbReference type="SAM" id="MobiDB-lite"/>
    </source>
</evidence>
<dbReference type="AlphaFoldDB" id="A0A650M786"/>
<dbReference type="Pfam" id="PF04294">
    <property type="entry name" value="VanW"/>
    <property type="match status" value="1"/>
</dbReference>
<evidence type="ECO:0000256" key="1">
    <source>
        <dbReference type="ARBA" id="ARBA00022729"/>
    </source>
</evidence>
<dbReference type="Gene3D" id="3.10.20.800">
    <property type="match status" value="1"/>
</dbReference>
<keyword evidence="3" id="KW-0812">Transmembrane</keyword>
<dbReference type="EMBL" id="UWJD01000001">
    <property type="protein sequence ID" value="VCT83247.1"/>
    <property type="molecule type" value="Genomic_DNA"/>
</dbReference>
<dbReference type="PANTHER" id="PTHR35788:SF1">
    <property type="entry name" value="EXPORTED PROTEIN"/>
    <property type="match status" value="1"/>
</dbReference>
<gene>
    <name evidence="6" type="primary">vanW</name>
    <name evidence="5" type="ORF">CNEO_44864</name>
    <name evidence="6" type="ORF">CNEONATNEC25_00842</name>
</gene>
<accession>A0A650M786</accession>
<dbReference type="InterPro" id="IPR011098">
    <property type="entry name" value="G5_dom"/>
</dbReference>
<feature type="transmembrane region" description="Helical" evidence="3">
    <location>
        <begin position="21"/>
        <end position="43"/>
    </location>
</feature>
<keyword evidence="3" id="KW-1133">Transmembrane helix</keyword>
<dbReference type="InterPro" id="IPR022029">
    <property type="entry name" value="YoaR-like_PG-bd"/>
</dbReference>
<protein>
    <submittedName>
        <fullName evidence="6">Vancomycin B-type resistance protein VanW</fullName>
    </submittedName>
</protein>
<sequence length="494" mass="54433">MGRNRSKKKRSNNNANDVKRKVITVMLAIVIVGAVCLSAYTLATKKVVGKWEDKVYPGITIDNIDIGGMSKEEAKAKLEEHLKSEIANKSLHIKVKDQDFELIYSDINPQYDINDAVEQAFKFGKDHGVLEKYSIIKKGEVQQVPINFTYDEEKLKEFEKTIEDKVNVKPKNAKINISNGNISVESESDGKSINIDELDSKIKEALKSNTNETIQLELETTKAKITAEELSKITGPMGSYSSSYGTSAPGRSTNIELATKSINGTILMPGEVFSFNDVVGDRSVERGYQEAGTYVGNKVEPGIGGGICQVSSALYRAAMRANIRSTERTNHSMVVGYMEPGLDATVAYGYLDYKFKNTYDFPIYIEGITAGKVVTYTIYGDPSALNGKKYDMTNEILEVHPPESKEVLDPTLPEGERVDEGGAMTGYKVNSYQVTYENGVEISRELISTDNYAKVDSIVKVGTMKAEKEEAAEPLEPPAVGEISEENQTPPEVN</sequence>
<evidence type="ECO:0000313" key="6">
    <source>
        <dbReference type="EMBL" id="VCT83247.1"/>
    </source>
</evidence>
<feature type="region of interest" description="Disordered" evidence="2">
    <location>
        <begin position="465"/>
        <end position="494"/>
    </location>
</feature>
<keyword evidence="3" id="KW-0472">Membrane</keyword>
<dbReference type="PROSITE" id="PS51109">
    <property type="entry name" value="G5"/>
    <property type="match status" value="1"/>
</dbReference>
<dbReference type="RefSeq" id="WP_243145118.1">
    <property type="nucleotide sequence ID" value="NZ_CAKJVE010000004.1"/>
</dbReference>
<dbReference type="Proteomes" id="UP000789738">
    <property type="component" value="Unassembled WGS sequence"/>
</dbReference>
<evidence type="ECO:0000256" key="3">
    <source>
        <dbReference type="SAM" id="Phobius"/>
    </source>
</evidence>